<gene>
    <name evidence="8" type="ORF">GCM10022254_46820</name>
</gene>
<dbReference type="Pfam" id="PF01565">
    <property type="entry name" value="FAD_binding_4"/>
    <property type="match status" value="1"/>
</dbReference>
<evidence type="ECO:0000259" key="7">
    <source>
        <dbReference type="PROSITE" id="PS51387"/>
    </source>
</evidence>
<dbReference type="PROSITE" id="PS51387">
    <property type="entry name" value="FAD_PCMH"/>
    <property type="match status" value="1"/>
</dbReference>
<evidence type="ECO:0000256" key="3">
    <source>
        <dbReference type="ARBA" id="ARBA00022630"/>
    </source>
</evidence>
<dbReference type="InterPro" id="IPR006094">
    <property type="entry name" value="Oxid_FAD_bind_N"/>
</dbReference>
<protein>
    <submittedName>
        <fullName evidence="8">FAD-binding oxidoreductase</fullName>
    </submittedName>
</protein>
<dbReference type="InterPro" id="IPR036318">
    <property type="entry name" value="FAD-bd_PCMH-like_sf"/>
</dbReference>
<dbReference type="EMBL" id="BAABAS010000015">
    <property type="protein sequence ID" value="GAA4236644.1"/>
    <property type="molecule type" value="Genomic_DNA"/>
</dbReference>
<keyword evidence="3" id="KW-0285">Flavoprotein</keyword>
<dbReference type="Proteomes" id="UP001501710">
    <property type="component" value="Unassembled WGS sequence"/>
</dbReference>
<dbReference type="InterPro" id="IPR016169">
    <property type="entry name" value="FAD-bd_PCMH_sub2"/>
</dbReference>
<dbReference type="InterPro" id="IPR050416">
    <property type="entry name" value="FAD-linked_Oxidoreductase"/>
</dbReference>
<name>A0ABP8CAW4_9ACTN</name>
<dbReference type="InterPro" id="IPR012951">
    <property type="entry name" value="BBE"/>
</dbReference>
<evidence type="ECO:0000256" key="1">
    <source>
        <dbReference type="ARBA" id="ARBA00001974"/>
    </source>
</evidence>
<dbReference type="PANTHER" id="PTHR42973:SF39">
    <property type="entry name" value="FAD-BINDING PCMH-TYPE DOMAIN-CONTAINING PROTEIN"/>
    <property type="match status" value="1"/>
</dbReference>
<sequence>MISRRSFVIGGGAALAATTLPLTAGPATAQPGPARATPTSGIRWDRLRRHLRGRLVLPSDADYPKAKQLYQMQFDDVQPRAIAYCERTADVALCLHFAQDHDVRVAARSGGHSHGGYSTTPGLVIDVSKLNAVVPGEHTTAIGTGAQTVDVTNTLAKQGLALSTGYCPTVAVGGFLQGGGIGLLTRGLGIGADAVTSARVVLANGKVVTASPWQHSDLYWALRGGGGGNFGIVTSYRVTPTPLTNYAAASITWRYDDALEMLDGWTRWLADTPWTIGSGINIQLFDSAPGKVPVANVLVGSTDTGPAFDAELDRLVSLVGRAPAFRPKQVAPYQQIMMGLYQCGDLTVEQCHRADTSPFGRLPRAAYGLERGRMFSEAMPREGWAKALARFDVDRRAGQTHHVQVSALGGAANRPGRGATAYVHRDSQFMVNFLASNIFPPVSDEDKAVAGRWVDQGFDAIDPYSNGESYQNFIDPRLSDWQHSYYAENYRRLRRVKRMYDPHNVFRSPQSIR</sequence>
<feature type="signal peptide" evidence="6">
    <location>
        <begin position="1"/>
        <end position="29"/>
    </location>
</feature>
<feature type="domain" description="FAD-binding PCMH-type" evidence="7">
    <location>
        <begin position="74"/>
        <end position="243"/>
    </location>
</feature>
<dbReference type="PANTHER" id="PTHR42973">
    <property type="entry name" value="BINDING OXIDOREDUCTASE, PUTATIVE (AFU_ORTHOLOGUE AFUA_1G17690)-RELATED"/>
    <property type="match status" value="1"/>
</dbReference>
<organism evidence="8 9">
    <name type="scientific">Actinomadura meridiana</name>
    <dbReference type="NCBI Taxonomy" id="559626"/>
    <lineage>
        <taxon>Bacteria</taxon>
        <taxon>Bacillati</taxon>
        <taxon>Actinomycetota</taxon>
        <taxon>Actinomycetes</taxon>
        <taxon>Streptosporangiales</taxon>
        <taxon>Thermomonosporaceae</taxon>
        <taxon>Actinomadura</taxon>
    </lineage>
</organism>
<keyword evidence="9" id="KW-1185">Reference proteome</keyword>
<dbReference type="InterPro" id="IPR016167">
    <property type="entry name" value="FAD-bd_PCMH_sub1"/>
</dbReference>
<evidence type="ECO:0000313" key="8">
    <source>
        <dbReference type="EMBL" id="GAA4236644.1"/>
    </source>
</evidence>
<feature type="chain" id="PRO_5047286068" evidence="6">
    <location>
        <begin position="30"/>
        <end position="513"/>
    </location>
</feature>
<comment type="similarity">
    <text evidence="2">Belongs to the oxygen-dependent FAD-linked oxidoreductase family.</text>
</comment>
<comment type="cofactor">
    <cofactor evidence="1">
        <name>FAD</name>
        <dbReference type="ChEBI" id="CHEBI:57692"/>
    </cofactor>
</comment>
<keyword evidence="4" id="KW-0274">FAD</keyword>
<comment type="caution">
    <text evidence="8">The sequence shown here is derived from an EMBL/GenBank/DDBJ whole genome shotgun (WGS) entry which is preliminary data.</text>
</comment>
<accession>A0ABP8CAW4</accession>
<proteinExistence type="inferred from homology"/>
<dbReference type="SUPFAM" id="SSF56176">
    <property type="entry name" value="FAD-binding/transporter-associated domain-like"/>
    <property type="match status" value="1"/>
</dbReference>
<evidence type="ECO:0000313" key="9">
    <source>
        <dbReference type="Proteomes" id="UP001501710"/>
    </source>
</evidence>
<dbReference type="InterPro" id="IPR006093">
    <property type="entry name" value="Oxy_OxRdtase_FAD_BS"/>
</dbReference>
<dbReference type="PROSITE" id="PS00862">
    <property type="entry name" value="OX2_COVAL_FAD"/>
    <property type="match status" value="1"/>
</dbReference>
<dbReference type="Pfam" id="PF08031">
    <property type="entry name" value="BBE"/>
    <property type="match status" value="1"/>
</dbReference>
<dbReference type="Gene3D" id="3.30.43.10">
    <property type="entry name" value="Uridine Diphospho-n-acetylenolpyruvylglucosamine Reductase, domain 2"/>
    <property type="match status" value="1"/>
</dbReference>
<reference evidence="9" key="1">
    <citation type="journal article" date="2019" name="Int. J. Syst. Evol. Microbiol.">
        <title>The Global Catalogue of Microorganisms (GCM) 10K type strain sequencing project: providing services to taxonomists for standard genome sequencing and annotation.</title>
        <authorList>
            <consortium name="The Broad Institute Genomics Platform"/>
            <consortium name="The Broad Institute Genome Sequencing Center for Infectious Disease"/>
            <person name="Wu L."/>
            <person name="Ma J."/>
        </authorList>
    </citation>
    <scope>NUCLEOTIDE SEQUENCE [LARGE SCALE GENOMIC DNA]</scope>
    <source>
        <strain evidence="9">JCM 17440</strain>
    </source>
</reference>
<dbReference type="Gene3D" id="3.40.462.20">
    <property type="match status" value="1"/>
</dbReference>
<evidence type="ECO:0000256" key="2">
    <source>
        <dbReference type="ARBA" id="ARBA00005466"/>
    </source>
</evidence>
<keyword evidence="6" id="KW-0732">Signal</keyword>
<dbReference type="InterPro" id="IPR006311">
    <property type="entry name" value="TAT_signal"/>
</dbReference>
<evidence type="ECO:0000256" key="4">
    <source>
        <dbReference type="ARBA" id="ARBA00022827"/>
    </source>
</evidence>
<dbReference type="PROSITE" id="PS51318">
    <property type="entry name" value="TAT"/>
    <property type="match status" value="1"/>
</dbReference>
<evidence type="ECO:0000256" key="5">
    <source>
        <dbReference type="ARBA" id="ARBA00023002"/>
    </source>
</evidence>
<keyword evidence="5" id="KW-0560">Oxidoreductase</keyword>
<dbReference type="InterPro" id="IPR016166">
    <property type="entry name" value="FAD-bd_PCMH"/>
</dbReference>
<dbReference type="RefSeq" id="WP_344900074.1">
    <property type="nucleotide sequence ID" value="NZ_BAABAS010000015.1"/>
</dbReference>
<dbReference type="Gene3D" id="3.30.465.10">
    <property type="match status" value="1"/>
</dbReference>
<evidence type="ECO:0000256" key="6">
    <source>
        <dbReference type="SAM" id="SignalP"/>
    </source>
</evidence>